<dbReference type="Proteomes" id="UP001215712">
    <property type="component" value="Unassembled WGS sequence"/>
</dbReference>
<name>A0AAD6HJ67_9EURO</name>
<proteinExistence type="predicted"/>
<dbReference type="EMBL" id="JAQJAN010000010">
    <property type="protein sequence ID" value="KAJ5719774.1"/>
    <property type="molecule type" value="Genomic_DNA"/>
</dbReference>
<dbReference type="Pfam" id="PF19086">
    <property type="entry name" value="Terpene_syn_C_2"/>
    <property type="match status" value="1"/>
</dbReference>
<gene>
    <name evidence="1" type="ORF">N7493_007352</name>
</gene>
<organism evidence="1 2">
    <name type="scientific">Penicillium malachiteum</name>
    <dbReference type="NCBI Taxonomy" id="1324776"/>
    <lineage>
        <taxon>Eukaryota</taxon>
        <taxon>Fungi</taxon>
        <taxon>Dikarya</taxon>
        <taxon>Ascomycota</taxon>
        <taxon>Pezizomycotina</taxon>
        <taxon>Eurotiomycetes</taxon>
        <taxon>Eurotiomycetidae</taxon>
        <taxon>Eurotiales</taxon>
        <taxon>Aspergillaceae</taxon>
        <taxon>Penicillium</taxon>
    </lineage>
</organism>
<accession>A0AAD6HJ67</accession>
<comment type="caution">
    <text evidence="1">The sequence shown here is derived from an EMBL/GenBank/DDBJ whole genome shotgun (WGS) entry which is preliminary data.</text>
</comment>
<sequence length="101" mass="11554">MAEYTHGVLSQVRVAAFHENPSIEQVLDMRCESAGATPIFALIEYAYGLDLPDYVFECKTIKALERIGNEMVVMLVYPERNAYDEFQRLTDIWNGSSEQMI</sequence>
<reference evidence="1" key="2">
    <citation type="submission" date="2023-01" db="EMBL/GenBank/DDBJ databases">
        <authorList>
            <person name="Petersen C."/>
        </authorList>
    </citation>
    <scope>NUCLEOTIDE SEQUENCE</scope>
    <source>
        <strain evidence="1">IBT 17514</strain>
    </source>
</reference>
<dbReference type="AlphaFoldDB" id="A0AAD6HJ67"/>
<evidence type="ECO:0000313" key="1">
    <source>
        <dbReference type="EMBL" id="KAJ5719774.1"/>
    </source>
</evidence>
<protein>
    <submittedName>
        <fullName evidence="1">Terpenoid synthase</fullName>
    </submittedName>
</protein>
<evidence type="ECO:0000313" key="2">
    <source>
        <dbReference type="Proteomes" id="UP001215712"/>
    </source>
</evidence>
<dbReference type="SUPFAM" id="SSF48576">
    <property type="entry name" value="Terpenoid synthases"/>
    <property type="match status" value="1"/>
</dbReference>
<reference evidence="1" key="1">
    <citation type="journal article" date="2023" name="IMA Fungus">
        <title>Comparative genomic study of the Penicillium genus elucidates a diverse pangenome and 15 lateral gene transfer events.</title>
        <authorList>
            <person name="Petersen C."/>
            <person name="Sorensen T."/>
            <person name="Nielsen M.R."/>
            <person name="Sondergaard T.E."/>
            <person name="Sorensen J.L."/>
            <person name="Fitzpatrick D.A."/>
            <person name="Frisvad J.C."/>
            <person name="Nielsen K.L."/>
        </authorList>
    </citation>
    <scope>NUCLEOTIDE SEQUENCE</scope>
    <source>
        <strain evidence="1">IBT 17514</strain>
    </source>
</reference>
<keyword evidence="2" id="KW-1185">Reference proteome</keyword>
<dbReference type="Gene3D" id="1.10.600.10">
    <property type="entry name" value="Farnesyl Diphosphate Synthase"/>
    <property type="match status" value="1"/>
</dbReference>
<dbReference type="InterPro" id="IPR008949">
    <property type="entry name" value="Isoprenoid_synthase_dom_sf"/>
</dbReference>